<dbReference type="GO" id="GO:0008270">
    <property type="term" value="F:zinc ion binding"/>
    <property type="evidence" value="ECO:0007669"/>
    <property type="project" value="InterPro"/>
</dbReference>
<dbReference type="STRING" id="5454.A0A163D1J2"/>
<dbReference type="Pfam" id="PF04082">
    <property type="entry name" value="Fungal_trans"/>
    <property type="match status" value="1"/>
</dbReference>
<dbReference type="PANTHER" id="PTHR31001">
    <property type="entry name" value="UNCHARACTERIZED TRANSCRIPTIONAL REGULATORY PROTEIN"/>
    <property type="match status" value="1"/>
</dbReference>
<dbReference type="Proteomes" id="UP000076837">
    <property type="component" value="Unassembled WGS sequence"/>
</dbReference>
<dbReference type="OrthoDB" id="2269373at2759"/>
<protein>
    <submittedName>
        <fullName evidence="4">DNA binding</fullName>
    </submittedName>
</protein>
<evidence type="ECO:0000256" key="1">
    <source>
        <dbReference type="ARBA" id="ARBA00004123"/>
    </source>
</evidence>
<evidence type="ECO:0000259" key="3">
    <source>
        <dbReference type="Pfam" id="PF04082"/>
    </source>
</evidence>
<reference evidence="4 5" key="1">
    <citation type="journal article" date="2016" name="Sci. Rep.">
        <title>Draft genome sequencing and secretome analysis of fungal phytopathogen Ascochyta rabiei provides insight into the necrotrophic effector repertoire.</title>
        <authorList>
            <person name="Verma S."/>
            <person name="Gazara R.K."/>
            <person name="Nizam S."/>
            <person name="Parween S."/>
            <person name="Chattopadhyay D."/>
            <person name="Verma P.K."/>
        </authorList>
    </citation>
    <scope>NUCLEOTIDE SEQUENCE [LARGE SCALE GENOMIC DNA]</scope>
    <source>
        <strain evidence="4 5">ArDII</strain>
    </source>
</reference>
<keyword evidence="5" id="KW-1185">Reference proteome</keyword>
<comment type="subcellular location">
    <subcellularLocation>
        <location evidence="1">Nucleus</location>
    </subcellularLocation>
</comment>
<evidence type="ECO:0000313" key="5">
    <source>
        <dbReference type="Proteomes" id="UP000076837"/>
    </source>
</evidence>
<dbReference type="InterPro" id="IPR007219">
    <property type="entry name" value="XnlR_reg_dom"/>
</dbReference>
<dbReference type="GO" id="GO:0003677">
    <property type="term" value="F:DNA binding"/>
    <property type="evidence" value="ECO:0007669"/>
    <property type="project" value="InterPro"/>
</dbReference>
<name>A0A163D1J2_DIDRA</name>
<organism evidence="4 5">
    <name type="scientific">Didymella rabiei</name>
    <name type="common">Chickpea ascochyta blight fungus</name>
    <name type="synonym">Mycosphaerella rabiei</name>
    <dbReference type="NCBI Taxonomy" id="5454"/>
    <lineage>
        <taxon>Eukaryota</taxon>
        <taxon>Fungi</taxon>
        <taxon>Dikarya</taxon>
        <taxon>Ascomycota</taxon>
        <taxon>Pezizomycotina</taxon>
        <taxon>Dothideomycetes</taxon>
        <taxon>Pleosporomycetidae</taxon>
        <taxon>Pleosporales</taxon>
        <taxon>Pleosporineae</taxon>
        <taxon>Didymellaceae</taxon>
        <taxon>Ascochyta</taxon>
    </lineage>
</organism>
<dbReference type="InterPro" id="IPR050613">
    <property type="entry name" value="Sec_Metabolite_Reg"/>
</dbReference>
<sequence>MVLQAMTLFIISLQNIDARILWMLSGIAQRIGRRIGLHRDGDVLKLPPFEAEICRRLWWQISILEGFFQKLAGTGTGANAQVLIGDVKLPVNLNDTDLFPGMKELPKESDRATEMMFFLIRCHLGEFFKRFASKQTAFDGVWSKLSTNTVDVYTEEKAIDELEHLFEPIGFMMRFMSYAANYQGKIESQAKKDILFSLSLQVCSSQILAYTIEEMQGFTWHVNMHFQWKTFVYVLSELRYRTSGPEVEQAWKNVQLTYELHPTFDKRLSERALLIAVSNLALQAWDAYIAANGMPNGGEPYFVPLLRSRQYLHKEPRSLSRQTGASITSSVPSSRPNVVRDTNPNEVMSVDHLAAFVWNAADLNASLGIPVVMPDLDPLDYPEDMNWSTWDNLLVDFQTNDNTVYPPDISSFTFEV</sequence>
<dbReference type="AlphaFoldDB" id="A0A163D1J2"/>
<dbReference type="GO" id="GO:0005634">
    <property type="term" value="C:nucleus"/>
    <property type="evidence" value="ECO:0007669"/>
    <property type="project" value="UniProtKB-SubCell"/>
</dbReference>
<accession>A0A163D1J2</accession>
<dbReference type="PANTHER" id="PTHR31001:SF85">
    <property type="entry name" value="ZN(II)2CYS6 TRANSCRIPTION FACTOR (EUROFUNG)"/>
    <property type="match status" value="1"/>
</dbReference>
<dbReference type="GO" id="GO:0006351">
    <property type="term" value="P:DNA-templated transcription"/>
    <property type="evidence" value="ECO:0007669"/>
    <property type="project" value="InterPro"/>
</dbReference>
<evidence type="ECO:0000256" key="2">
    <source>
        <dbReference type="ARBA" id="ARBA00023242"/>
    </source>
</evidence>
<gene>
    <name evidence="4" type="ORF">ST47_g6013</name>
</gene>
<comment type="caution">
    <text evidence="4">The sequence shown here is derived from an EMBL/GenBank/DDBJ whole genome shotgun (WGS) entry which is preliminary data.</text>
</comment>
<proteinExistence type="predicted"/>
<feature type="domain" description="Xylanolytic transcriptional activator regulatory" evidence="3">
    <location>
        <begin position="10"/>
        <end position="64"/>
    </location>
</feature>
<dbReference type="EMBL" id="JYNV01000207">
    <property type="protein sequence ID" value="KZM22843.1"/>
    <property type="molecule type" value="Genomic_DNA"/>
</dbReference>
<dbReference type="CDD" id="cd12148">
    <property type="entry name" value="fungal_TF_MHR"/>
    <property type="match status" value="1"/>
</dbReference>
<keyword evidence="2" id="KW-0539">Nucleus</keyword>
<evidence type="ECO:0000313" key="4">
    <source>
        <dbReference type="EMBL" id="KZM22843.1"/>
    </source>
</evidence>